<dbReference type="GO" id="GO:0004527">
    <property type="term" value="F:exonuclease activity"/>
    <property type="evidence" value="ECO:0007669"/>
    <property type="project" value="UniProtKB-KW"/>
</dbReference>
<feature type="domain" description="DHH-CID" evidence="3">
    <location>
        <begin position="212"/>
        <end position="271"/>
    </location>
</feature>
<dbReference type="Pfam" id="PF02272">
    <property type="entry name" value="DHHA1"/>
    <property type="match status" value="1"/>
</dbReference>
<dbReference type="InterPro" id="IPR048515">
    <property type="entry name" value="DHH_CID"/>
</dbReference>
<reference evidence="4" key="1">
    <citation type="submission" date="2019-08" db="EMBL/GenBank/DDBJ databases">
        <authorList>
            <person name="Kucharzyk K."/>
            <person name="Murdoch R.W."/>
            <person name="Higgins S."/>
            <person name="Loffler F."/>
        </authorList>
    </citation>
    <scope>NUCLEOTIDE SEQUENCE</scope>
</reference>
<organism evidence="4">
    <name type="scientific">bioreactor metagenome</name>
    <dbReference type="NCBI Taxonomy" id="1076179"/>
    <lineage>
        <taxon>unclassified sequences</taxon>
        <taxon>metagenomes</taxon>
        <taxon>ecological metagenomes</taxon>
    </lineage>
</organism>
<feature type="domain" description="DHHA1" evidence="2">
    <location>
        <begin position="380"/>
        <end position="459"/>
    </location>
</feature>
<dbReference type="InterPro" id="IPR038763">
    <property type="entry name" value="DHH_sf"/>
</dbReference>
<accession>A0A644TWH6</accession>
<dbReference type="InterPro" id="IPR051673">
    <property type="entry name" value="SSDNA_exonuclease_RecJ"/>
</dbReference>
<dbReference type="GO" id="GO:0003676">
    <property type="term" value="F:nucleic acid binding"/>
    <property type="evidence" value="ECO:0007669"/>
    <property type="project" value="InterPro"/>
</dbReference>
<dbReference type="InterPro" id="IPR003156">
    <property type="entry name" value="DHHA1_dom"/>
</dbReference>
<evidence type="ECO:0000259" key="1">
    <source>
        <dbReference type="Pfam" id="PF01368"/>
    </source>
</evidence>
<dbReference type="EMBL" id="VSSQ01000058">
    <property type="protein sequence ID" value="MPL71323.1"/>
    <property type="molecule type" value="Genomic_DNA"/>
</dbReference>
<evidence type="ECO:0000259" key="2">
    <source>
        <dbReference type="Pfam" id="PF02272"/>
    </source>
</evidence>
<dbReference type="Pfam" id="PF01368">
    <property type="entry name" value="DHH"/>
    <property type="match status" value="1"/>
</dbReference>
<dbReference type="Gene3D" id="3.10.310.30">
    <property type="match status" value="1"/>
</dbReference>
<gene>
    <name evidence="4" type="ORF">SDC9_17098</name>
</gene>
<dbReference type="PANTHER" id="PTHR30255:SF3">
    <property type="entry name" value="SINGLE-STRANDED-DNA-SPECIFIC EXONUCLEASE RECJ"/>
    <property type="match status" value="1"/>
</dbReference>
<evidence type="ECO:0000259" key="3">
    <source>
        <dbReference type="Pfam" id="PF21763"/>
    </source>
</evidence>
<dbReference type="Gene3D" id="3.90.1640.30">
    <property type="match status" value="1"/>
</dbReference>
<name>A0A644TWH6_9ZZZZ</name>
<proteinExistence type="predicted"/>
<dbReference type="InterPro" id="IPR001667">
    <property type="entry name" value="DDH_dom"/>
</dbReference>
<sequence>MVNYLKDGDMTHKKQHSLLNKGNEASDMISRHLEDNHVIRIISHNDADGLSAAGVIANAIKEEGGQFHTTILSRLKPENLKELSKEKYDLFIFSDMGSAFLNIINKFKSEVIVADHHQVDNIEPEDHVVHVNPHIFGIDGSKELSGAGAAYLSVRNLGDNKNKKHLAPLALVGAFGDMQFQDGFIGTNELIVEDGKEFGNLEIHQDLKIVSKTQEPLYKSLAYTLNPAIPGLTGDIEGSMEFLEKMGISYGIKFTDLEDEEKDVLKDGLINLNPDIFGDIYSIPKENPILRNLEEYSYILDSCGKNKKTGLGLSIALGERAEALDAALNLQKKYRDQLIKGMEWIKREGASQLDFIQYLYSEDKVLKSVMGTISSVGISAGILNSEKPVLSLARMHKDIKVSGRTTRKMINKGVDLGKALHDSSLSFGGQGGGHDIAAGAMIPYKEKNNFLNLVNDMIEHQIKNN</sequence>
<feature type="domain" description="DDH" evidence="1">
    <location>
        <begin position="39"/>
        <end position="173"/>
    </location>
</feature>
<dbReference type="PANTHER" id="PTHR30255">
    <property type="entry name" value="SINGLE-STRANDED-DNA-SPECIFIC EXONUCLEASE RECJ"/>
    <property type="match status" value="1"/>
</dbReference>
<dbReference type="Pfam" id="PF21763">
    <property type="entry name" value="DHH_CID"/>
    <property type="match status" value="1"/>
</dbReference>
<protein>
    <submittedName>
        <fullName evidence="4">Uncharacterized protein</fullName>
    </submittedName>
</protein>
<comment type="caution">
    <text evidence="4">The sequence shown here is derived from an EMBL/GenBank/DDBJ whole genome shotgun (WGS) entry which is preliminary data.</text>
</comment>
<evidence type="ECO:0000313" key="4">
    <source>
        <dbReference type="EMBL" id="MPL71323.1"/>
    </source>
</evidence>
<dbReference type="SUPFAM" id="SSF64182">
    <property type="entry name" value="DHH phosphoesterases"/>
    <property type="match status" value="1"/>
</dbReference>
<dbReference type="AlphaFoldDB" id="A0A644TWH6"/>